<feature type="transmembrane region" description="Helical" evidence="6">
    <location>
        <begin position="101"/>
        <end position="121"/>
    </location>
</feature>
<dbReference type="InterPro" id="IPR051611">
    <property type="entry name" value="ECF_transporter_component"/>
</dbReference>
<keyword evidence="2" id="KW-1003">Cell membrane</keyword>
<dbReference type="InParanoid" id="B2A196"/>
<sequence length="248" mass="27808">MCSAKSSFSNQNQKNINNYHPWEPRTKLVAGVIFVFGTISLDNISLLSAALLFSVVFALCSGLNLRLLIKKLSILIPFLALMNIPLIFGAGFPLSMDRVEFAALISLRALTSMTFTLFVFINQPIEEMLEAMEHLKVPSVITTVIYLAYRYGFLFIKEIQINMTALKARLFTTRLNKYTLKTLGELAGGIFIKAIHHSEIVHQAMAARGFQGKIPVGKPEPIKKTDIIKTILPVLFMIFLIIIEQVVF</sequence>
<keyword evidence="4 6" id="KW-1133">Transmembrane helix</keyword>
<organism evidence="7 8">
    <name type="scientific">Natranaerobius thermophilus (strain ATCC BAA-1301 / DSM 18059 / JW/NM-WN-LF)</name>
    <dbReference type="NCBI Taxonomy" id="457570"/>
    <lineage>
        <taxon>Bacteria</taxon>
        <taxon>Bacillati</taxon>
        <taxon>Bacillota</taxon>
        <taxon>Clostridia</taxon>
        <taxon>Natranaerobiales</taxon>
        <taxon>Natranaerobiaceae</taxon>
        <taxon>Natranaerobius</taxon>
    </lineage>
</organism>
<reference evidence="7 8" key="1">
    <citation type="submission" date="2008-04" db="EMBL/GenBank/DDBJ databases">
        <title>Complete sequence of chromosome of Natranaerobius thermophilus JW/NM-WN-LF.</title>
        <authorList>
            <consortium name="US DOE Joint Genome Institute"/>
            <person name="Copeland A."/>
            <person name="Lucas S."/>
            <person name="Lapidus A."/>
            <person name="Glavina del Rio T."/>
            <person name="Dalin E."/>
            <person name="Tice H."/>
            <person name="Bruce D."/>
            <person name="Goodwin L."/>
            <person name="Pitluck S."/>
            <person name="Chertkov O."/>
            <person name="Brettin T."/>
            <person name="Detter J.C."/>
            <person name="Han C."/>
            <person name="Kuske C.R."/>
            <person name="Schmutz J."/>
            <person name="Larimer F."/>
            <person name="Land M."/>
            <person name="Hauser L."/>
            <person name="Kyrpides N."/>
            <person name="Lykidis A."/>
            <person name="Mesbah N.M."/>
            <person name="Wiegel J."/>
        </authorList>
    </citation>
    <scope>NUCLEOTIDE SEQUENCE [LARGE SCALE GENOMIC DNA]</scope>
    <source>
        <strain evidence="8">ATCC BAA-1301 / DSM 18059 / JW/NM-WN-LF</strain>
    </source>
</reference>
<dbReference type="HOGENOM" id="CLU_056469_1_3_9"/>
<dbReference type="Pfam" id="PF02361">
    <property type="entry name" value="CbiQ"/>
    <property type="match status" value="1"/>
</dbReference>
<comment type="subcellular location">
    <subcellularLocation>
        <location evidence="1">Cell membrane</location>
        <topology evidence="1">Multi-pass membrane protein</topology>
    </subcellularLocation>
</comment>
<evidence type="ECO:0000256" key="6">
    <source>
        <dbReference type="SAM" id="Phobius"/>
    </source>
</evidence>
<keyword evidence="8" id="KW-1185">Reference proteome</keyword>
<dbReference type="STRING" id="457570.Nther_2471"/>
<name>B2A196_NATTJ</name>
<gene>
    <name evidence="7" type="ordered locus">Nther_2471</name>
</gene>
<evidence type="ECO:0000256" key="4">
    <source>
        <dbReference type="ARBA" id="ARBA00022989"/>
    </source>
</evidence>
<evidence type="ECO:0000256" key="1">
    <source>
        <dbReference type="ARBA" id="ARBA00004651"/>
    </source>
</evidence>
<evidence type="ECO:0000256" key="5">
    <source>
        <dbReference type="ARBA" id="ARBA00023136"/>
    </source>
</evidence>
<feature type="transmembrane region" description="Helical" evidence="6">
    <location>
        <begin position="72"/>
        <end position="95"/>
    </location>
</feature>
<evidence type="ECO:0000313" key="8">
    <source>
        <dbReference type="Proteomes" id="UP000001683"/>
    </source>
</evidence>
<protein>
    <submittedName>
        <fullName evidence="7">Cobalt ABC transporter, inner membrane subunit CbiQ</fullName>
    </submittedName>
</protein>
<evidence type="ECO:0000256" key="3">
    <source>
        <dbReference type="ARBA" id="ARBA00022692"/>
    </source>
</evidence>
<dbReference type="AlphaFoldDB" id="B2A196"/>
<feature type="transmembrane region" description="Helical" evidence="6">
    <location>
        <begin position="28"/>
        <end position="60"/>
    </location>
</feature>
<dbReference type="PANTHER" id="PTHR34857">
    <property type="entry name" value="SLL0384 PROTEIN"/>
    <property type="match status" value="1"/>
</dbReference>
<dbReference type="Proteomes" id="UP000001683">
    <property type="component" value="Chromosome"/>
</dbReference>
<dbReference type="NCBIfam" id="TIGR02454">
    <property type="entry name" value="ECF_T_CbiQ"/>
    <property type="match status" value="1"/>
</dbReference>
<dbReference type="InterPro" id="IPR003339">
    <property type="entry name" value="ABC/ECF_trnsptr_transmembrane"/>
</dbReference>
<evidence type="ECO:0000256" key="2">
    <source>
        <dbReference type="ARBA" id="ARBA00022475"/>
    </source>
</evidence>
<dbReference type="GO" id="GO:0006824">
    <property type="term" value="P:cobalt ion transport"/>
    <property type="evidence" value="ECO:0007669"/>
    <property type="project" value="InterPro"/>
</dbReference>
<feature type="transmembrane region" description="Helical" evidence="6">
    <location>
        <begin position="227"/>
        <end position="247"/>
    </location>
</feature>
<dbReference type="PANTHER" id="PTHR34857:SF2">
    <property type="entry name" value="SLL0384 PROTEIN"/>
    <property type="match status" value="1"/>
</dbReference>
<reference evidence="7 8" key="2">
    <citation type="journal article" date="2011" name="J. Bacteriol.">
        <title>Complete genome sequence of the anaerobic, halophilic alkalithermophile Natranaerobius thermophilus JW/NM-WN-LF.</title>
        <authorList>
            <person name="Zhao B."/>
            <person name="Mesbah N.M."/>
            <person name="Dalin E."/>
            <person name="Goodwin L."/>
            <person name="Nolan M."/>
            <person name="Pitluck S."/>
            <person name="Chertkov O."/>
            <person name="Brettin T.S."/>
            <person name="Han J."/>
            <person name="Larimer F.W."/>
            <person name="Land M.L."/>
            <person name="Hauser L."/>
            <person name="Kyrpides N."/>
            <person name="Wiegel J."/>
        </authorList>
    </citation>
    <scope>NUCLEOTIDE SEQUENCE [LARGE SCALE GENOMIC DNA]</scope>
    <source>
        <strain evidence="8">ATCC BAA-1301 / DSM 18059 / JW/NM-WN-LF</strain>
    </source>
</reference>
<keyword evidence="5 6" id="KW-0472">Membrane</keyword>
<dbReference type="InterPro" id="IPR012809">
    <property type="entry name" value="ECF_CbiQ"/>
</dbReference>
<evidence type="ECO:0000313" key="7">
    <source>
        <dbReference type="EMBL" id="ACB86034.1"/>
    </source>
</evidence>
<dbReference type="GO" id="GO:0043190">
    <property type="term" value="C:ATP-binding cassette (ABC) transporter complex"/>
    <property type="evidence" value="ECO:0007669"/>
    <property type="project" value="InterPro"/>
</dbReference>
<keyword evidence="3 6" id="KW-0812">Transmembrane</keyword>
<dbReference type="KEGG" id="nth:Nther_2471"/>
<dbReference type="eggNOG" id="COG0619">
    <property type="taxonomic scope" value="Bacteria"/>
</dbReference>
<dbReference type="EMBL" id="CP001034">
    <property type="protein sequence ID" value="ACB86034.1"/>
    <property type="molecule type" value="Genomic_DNA"/>
</dbReference>
<dbReference type="CDD" id="cd16914">
    <property type="entry name" value="EcfT"/>
    <property type="match status" value="1"/>
</dbReference>
<accession>B2A196</accession>
<proteinExistence type="predicted"/>